<dbReference type="EMBL" id="QHCV01000024">
    <property type="protein sequence ID" value="RAV32408.1"/>
    <property type="molecule type" value="Genomic_DNA"/>
</dbReference>
<accession>A0A364V718</accession>
<evidence type="ECO:0000256" key="6">
    <source>
        <dbReference type="SAM" id="Phobius"/>
    </source>
</evidence>
<dbReference type="InterPro" id="IPR027379">
    <property type="entry name" value="CLS_N"/>
</dbReference>
<evidence type="ECO:0000313" key="8">
    <source>
        <dbReference type="EMBL" id="RAV32408.1"/>
    </source>
</evidence>
<evidence type="ECO:0000259" key="7">
    <source>
        <dbReference type="Pfam" id="PF13396"/>
    </source>
</evidence>
<sequence>MFQNLYSPQGVSPVDTVSILAPAQNHNNTTEYIGLAGFIVLSLAAILFIVLFVGALMSIVKSPNYERGGKALWALACFAFPVIGPLLWFWLGKDSGV</sequence>
<dbReference type="Proteomes" id="UP000251577">
    <property type="component" value="Unassembled WGS sequence"/>
</dbReference>
<gene>
    <name evidence="8" type="ORF">DLJ54_03540</name>
</gene>
<feature type="transmembrane region" description="Helical" evidence="6">
    <location>
        <begin position="71"/>
        <end position="91"/>
    </location>
</feature>
<feature type="domain" description="Cardiolipin synthase N-terminal" evidence="7">
    <location>
        <begin position="50"/>
        <end position="92"/>
    </location>
</feature>
<name>A0A364V718_9CORY</name>
<evidence type="ECO:0000256" key="5">
    <source>
        <dbReference type="ARBA" id="ARBA00023136"/>
    </source>
</evidence>
<protein>
    <recommendedName>
        <fullName evidence="7">Cardiolipin synthase N-terminal domain-containing protein</fullName>
    </recommendedName>
</protein>
<organism evidence="8 9">
    <name type="scientific">Corynebacterium heidelbergense</name>
    <dbReference type="NCBI Taxonomy" id="2055947"/>
    <lineage>
        <taxon>Bacteria</taxon>
        <taxon>Bacillati</taxon>
        <taxon>Actinomycetota</taxon>
        <taxon>Actinomycetes</taxon>
        <taxon>Mycobacteriales</taxon>
        <taxon>Corynebacteriaceae</taxon>
        <taxon>Corynebacterium</taxon>
    </lineage>
</organism>
<comment type="caution">
    <text evidence="8">The sequence shown here is derived from an EMBL/GenBank/DDBJ whole genome shotgun (WGS) entry which is preliminary data.</text>
</comment>
<dbReference type="Pfam" id="PF13396">
    <property type="entry name" value="PLDc_N"/>
    <property type="match status" value="1"/>
</dbReference>
<proteinExistence type="predicted"/>
<dbReference type="RefSeq" id="WP_113630453.1">
    <property type="nucleotide sequence ID" value="NZ_QHCV01000024.1"/>
</dbReference>
<comment type="subcellular location">
    <subcellularLocation>
        <location evidence="1">Cell membrane</location>
        <topology evidence="1">Multi-pass membrane protein</topology>
    </subcellularLocation>
</comment>
<feature type="transmembrane region" description="Helical" evidence="6">
    <location>
        <begin position="32"/>
        <end position="59"/>
    </location>
</feature>
<keyword evidence="3 6" id="KW-0812">Transmembrane</keyword>
<keyword evidence="5 6" id="KW-0472">Membrane</keyword>
<evidence type="ECO:0000256" key="2">
    <source>
        <dbReference type="ARBA" id="ARBA00022475"/>
    </source>
</evidence>
<evidence type="ECO:0000256" key="1">
    <source>
        <dbReference type="ARBA" id="ARBA00004651"/>
    </source>
</evidence>
<evidence type="ECO:0000256" key="3">
    <source>
        <dbReference type="ARBA" id="ARBA00022692"/>
    </source>
</evidence>
<dbReference type="GO" id="GO:0005886">
    <property type="term" value="C:plasma membrane"/>
    <property type="evidence" value="ECO:0007669"/>
    <property type="project" value="UniProtKB-SubCell"/>
</dbReference>
<dbReference type="AlphaFoldDB" id="A0A364V718"/>
<keyword evidence="4 6" id="KW-1133">Transmembrane helix</keyword>
<keyword evidence="9" id="KW-1185">Reference proteome</keyword>
<evidence type="ECO:0000313" key="9">
    <source>
        <dbReference type="Proteomes" id="UP000251577"/>
    </source>
</evidence>
<evidence type="ECO:0000256" key="4">
    <source>
        <dbReference type="ARBA" id="ARBA00022989"/>
    </source>
</evidence>
<keyword evidence="2" id="KW-1003">Cell membrane</keyword>
<reference evidence="8 9" key="1">
    <citation type="journal article" date="2018" name="Syst. Appl. Microbiol.">
        <title>Corynebacterium heidelbergense sp. nov., isolated from the preen glands of Egyptian geese (Alopochen aegyptiacus).</title>
        <authorList>
            <person name="Braun M.S."/>
            <person name="Wang E."/>
            <person name="Zimmermann S."/>
            <person name="Wink M."/>
        </authorList>
    </citation>
    <scope>NUCLEOTIDE SEQUENCE [LARGE SCALE GENOMIC DNA]</scope>
    <source>
        <strain evidence="8 9">647</strain>
    </source>
</reference>